<evidence type="ECO:0000259" key="1">
    <source>
        <dbReference type="SMART" id="SM00954"/>
    </source>
</evidence>
<dbReference type="PANTHER" id="PTHR21262:SF12">
    <property type="entry name" value="GTP DIPHOSPHOKINASE CRSH, CHLOROPLASTIC-RELATED"/>
    <property type="match status" value="1"/>
</dbReference>
<organism evidence="2 3">
    <name type="scientific">Chrysochromulina tobinii</name>
    <dbReference type="NCBI Taxonomy" id="1460289"/>
    <lineage>
        <taxon>Eukaryota</taxon>
        <taxon>Haptista</taxon>
        <taxon>Haptophyta</taxon>
        <taxon>Prymnesiophyceae</taxon>
        <taxon>Prymnesiales</taxon>
        <taxon>Chrysochromulinaceae</taxon>
        <taxon>Chrysochromulina</taxon>
    </lineage>
</organism>
<dbReference type="CDD" id="cd05399">
    <property type="entry name" value="NT_Rel-Spo_like"/>
    <property type="match status" value="1"/>
</dbReference>
<protein>
    <submittedName>
        <fullName evidence="2">Ppgpp synthetase</fullName>
    </submittedName>
</protein>
<dbReference type="SUPFAM" id="SSF109604">
    <property type="entry name" value="HD-domain/PDEase-like"/>
    <property type="match status" value="1"/>
</dbReference>
<name>A0A0M0JLF2_9EUKA</name>
<reference evidence="3" key="1">
    <citation type="journal article" date="2015" name="PLoS Genet.">
        <title>Genome Sequence and Transcriptome Analyses of Chrysochromulina tobin: Metabolic Tools for Enhanced Algal Fitness in the Prominent Order Prymnesiales (Haptophyceae).</title>
        <authorList>
            <person name="Hovde B.T."/>
            <person name="Deodato C.R."/>
            <person name="Hunsperger H.M."/>
            <person name="Ryken S.A."/>
            <person name="Yost W."/>
            <person name="Jha R.K."/>
            <person name="Patterson J."/>
            <person name="Monnat R.J. Jr."/>
            <person name="Barlow S.B."/>
            <person name="Starkenburg S.R."/>
            <person name="Cattolico R.A."/>
        </authorList>
    </citation>
    <scope>NUCLEOTIDE SEQUENCE</scope>
    <source>
        <strain evidence="3">CCMP291</strain>
    </source>
</reference>
<dbReference type="InterPro" id="IPR007685">
    <property type="entry name" value="RelA_SpoT"/>
</dbReference>
<dbReference type="SUPFAM" id="SSF81301">
    <property type="entry name" value="Nucleotidyltransferase"/>
    <property type="match status" value="1"/>
</dbReference>
<dbReference type="Pfam" id="PF04607">
    <property type="entry name" value="RelA_SpoT"/>
    <property type="match status" value="1"/>
</dbReference>
<accession>A0A0M0JLF2</accession>
<dbReference type="InterPro" id="IPR043519">
    <property type="entry name" value="NT_sf"/>
</dbReference>
<sequence>MEENEPLPILPPALTAVSAQLRWPSVLGSADGSCDSFPLECLAVVAAVTTARDFLLLRLDAATVGAALLSEVINDRTPTWPATPMSDSFRMDVESILDQMRRMRALQACVPDLKDDFSALQVRGVLVAAIATPGPGGSAEPAGGTADPRALLVLLGSALTRLRAASLRSVAEQQALAIEAIQLYAPLAHAVGFGAAFSELETLAYRKLYPDSMRKLQSWYQQVWPDGDSVVRHLREALEAQLLEAPSLTGLLQSVEVTSRIKTVPSTFRKLLRSTPGEKNIDTVRDIMGLRVVLTPSPTAVEMLQNLLGRTVTAEEMEVLLCHASHRQIIRLWREESGRFKDFVTKPKPNGYQSIHTNLRLDDGRVVEVQIRTRGMHARAESGSASHEAYRAQQLGGGLALQPSAVQRTSLALRGVQKVARDASEPFTPVRVPLLKQASSTVVASMHDAPVNATASFEDESVLLDAEPTGAEQ</sequence>
<evidence type="ECO:0000313" key="3">
    <source>
        <dbReference type="Proteomes" id="UP000037460"/>
    </source>
</evidence>
<evidence type="ECO:0000313" key="2">
    <source>
        <dbReference type="EMBL" id="KOO27310.1"/>
    </source>
</evidence>
<dbReference type="EMBL" id="JWZX01002732">
    <property type="protein sequence ID" value="KOO27310.1"/>
    <property type="molecule type" value="Genomic_DNA"/>
</dbReference>
<comment type="caution">
    <text evidence="2">The sequence shown here is derived from an EMBL/GenBank/DDBJ whole genome shotgun (WGS) entry which is preliminary data.</text>
</comment>
<dbReference type="PANTHER" id="PTHR21262">
    <property type="entry name" value="GUANOSINE-3',5'-BIS DIPHOSPHATE 3'-PYROPHOSPHOHYDROLASE"/>
    <property type="match status" value="1"/>
</dbReference>
<dbReference type="Gene3D" id="1.10.3210.10">
    <property type="entry name" value="Hypothetical protein af1432"/>
    <property type="match status" value="1"/>
</dbReference>
<dbReference type="Proteomes" id="UP000037460">
    <property type="component" value="Unassembled WGS sequence"/>
</dbReference>
<gene>
    <name evidence="2" type="ORF">Ctob_002293</name>
</gene>
<feature type="domain" description="RelA/SpoT" evidence="1">
    <location>
        <begin position="259"/>
        <end position="394"/>
    </location>
</feature>
<proteinExistence type="predicted"/>
<dbReference type="Gene3D" id="3.30.460.10">
    <property type="entry name" value="Beta Polymerase, domain 2"/>
    <property type="match status" value="1"/>
</dbReference>
<dbReference type="AlphaFoldDB" id="A0A0M0JLF2"/>
<dbReference type="OrthoDB" id="5540at2759"/>
<dbReference type="SMART" id="SM00954">
    <property type="entry name" value="RelA_SpoT"/>
    <property type="match status" value="1"/>
</dbReference>
<dbReference type="GO" id="GO:0015969">
    <property type="term" value="P:guanosine tetraphosphate metabolic process"/>
    <property type="evidence" value="ECO:0007669"/>
    <property type="project" value="InterPro"/>
</dbReference>
<keyword evidence="3" id="KW-1185">Reference proteome</keyword>